<evidence type="ECO:0000313" key="3">
    <source>
        <dbReference type="Proteomes" id="UP000027471"/>
    </source>
</evidence>
<dbReference type="InterPro" id="IPR029044">
    <property type="entry name" value="Nucleotide-diphossugar_trans"/>
</dbReference>
<proteinExistence type="predicted"/>
<accession>A0A074JTC7</accession>
<gene>
    <name evidence="2" type="ORF">DT23_15920</name>
</gene>
<dbReference type="PANTHER" id="PTHR43685">
    <property type="entry name" value="GLYCOSYLTRANSFERASE"/>
    <property type="match status" value="1"/>
</dbReference>
<protein>
    <recommendedName>
        <fullName evidence="1">Glycosyltransferase 2-like domain-containing protein</fullName>
    </recommendedName>
</protein>
<name>A0A074JTC7_9RHOB</name>
<dbReference type="Proteomes" id="UP000027471">
    <property type="component" value="Unassembled WGS sequence"/>
</dbReference>
<dbReference type="InterPro" id="IPR050834">
    <property type="entry name" value="Glycosyltransf_2"/>
</dbReference>
<dbReference type="InterPro" id="IPR001173">
    <property type="entry name" value="Glyco_trans_2-like"/>
</dbReference>
<dbReference type="EMBL" id="AUNB01000031">
    <property type="protein sequence ID" value="KEO58898.1"/>
    <property type="molecule type" value="Genomic_DNA"/>
</dbReference>
<dbReference type="SUPFAM" id="SSF53448">
    <property type="entry name" value="Nucleotide-diphospho-sugar transferases"/>
    <property type="match status" value="1"/>
</dbReference>
<evidence type="ECO:0000259" key="1">
    <source>
        <dbReference type="Pfam" id="PF00535"/>
    </source>
</evidence>
<dbReference type="eggNOG" id="COG1215">
    <property type="taxonomic scope" value="Bacteria"/>
</dbReference>
<dbReference type="Pfam" id="PF00535">
    <property type="entry name" value="Glycos_transf_2"/>
    <property type="match status" value="1"/>
</dbReference>
<reference evidence="2 3" key="1">
    <citation type="journal article" date="2015" name="Antonie Van Leeuwenhoek">
        <title>Thioclava indica sp. nov., isolated from surface seawater of the Indian Ocean.</title>
        <authorList>
            <person name="Liu Y."/>
            <person name="Lai Q."/>
            <person name="Du J."/>
            <person name="Xu H."/>
            <person name="Jiang L."/>
            <person name="Shao Z."/>
        </authorList>
    </citation>
    <scope>NUCLEOTIDE SEQUENCE [LARGE SCALE GENOMIC DNA]</scope>
    <source>
        <strain evidence="2 3">DT23-4</strain>
    </source>
</reference>
<dbReference type="Gene3D" id="3.90.550.10">
    <property type="entry name" value="Spore Coat Polysaccharide Biosynthesis Protein SpsA, Chain A"/>
    <property type="match status" value="1"/>
</dbReference>
<organism evidence="2 3">
    <name type="scientific">Thioclava indica</name>
    <dbReference type="NCBI Taxonomy" id="1353528"/>
    <lineage>
        <taxon>Bacteria</taxon>
        <taxon>Pseudomonadati</taxon>
        <taxon>Pseudomonadota</taxon>
        <taxon>Alphaproteobacteria</taxon>
        <taxon>Rhodobacterales</taxon>
        <taxon>Paracoccaceae</taxon>
        <taxon>Thioclava</taxon>
    </lineage>
</organism>
<dbReference type="PANTHER" id="PTHR43685:SF3">
    <property type="entry name" value="SLR2126 PROTEIN"/>
    <property type="match status" value="1"/>
</dbReference>
<keyword evidence="3" id="KW-1185">Reference proteome</keyword>
<evidence type="ECO:0000313" key="2">
    <source>
        <dbReference type="EMBL" id="KEO58898.1"/>
    </source>
</evidence>
<feature type="domain" description="Glycosyltransferase 2-like" evidence="1">
    <location>
        <begin position="10"/>
        <end position="134"/>
    </location>
</feature>
<dbReference type="RefSeq" id="WP_205618235.1">
    <property type="nucleotide sequence ID" value="NZ_AUNB01000031.1"/>
</dbReference>
<comment type="caution">
    <text evidence="2">The sequence shown here is derived from an EMBL/GenBank/DDBJ whole genome shotgun (WGS) entry which is preliminary data.</text>
</comment>
<dbReference type="STRING" id="1353528.DT23_15920"/>
<dbReference type="AlphaFoldDB" id="A0A074JTC7"/>
<sequence>MMAQDELRASVLISTYNWPWALEKVFWGFFAQTRQDFELIIADDGSRPETAELVARMAARSPVPITHVWQPDEGFGKCRILNKALALARGERMVVTDGDCIVRADWIDTHIREARRGHFLAGSYFKQSRDTSEAIDEHSVTSQAVFTPRWLMAHGGKLSRMIKVMGRGRSGWLLDRLSTARPTWNGHSASCLRSEALQANGFNELMGYGGLDVEFGLRLNNMGLTVRRVRFSTVALHLHHERGYATPEMRADSAAVKERSRSERLIRSPLGVNQWLGSDGEPRLGPQDRVTRYGY</sequence>